<name>A0A7C8YP91_OPUST</name>
<feature type="compositionally biased region" description="Basic and acidic residues" evidence="1">
    <location>
        <begin position="82"/>
        <end position="98"/>
    </location>
</feature>
<reference evidence="2" key="2">
    <citation type="submission" date="2020-07" db="EMBL/GenBank/DDBJ databases">
        <authorList>
            <person name="Vera ALvarez R."/>
            <person name="Arias-Moreno D.M."/>
            <person name="Jimenez-Jacinto V."/>
            <person name="Jimenez-Bremont J.F."/>
            <person name="Swaminathan K."/>
            <person name="Moose S.P."/>
            <person name="Guerrero-Gonzalez M.L."/>
            <person name="Marino-Ramirez L."/>
            <person name="Landsman D."/>
            <person name="Rodriguez-Kessler M."/>
            <person name="Delgado-Sanchez P."/>
        </authorList>
    </citation>
    <scope>NUCLEOTIDE SEQUENCE</scope>
    <source>
        <tissue evidence="2">Cladode</tissue>
    </source>
</reference>
<accession>A0A7C8YP91</accession>
<evidence type="ECO:0000313" key="2">
    <source>
        <dbReference type="EMBL" id="MBA4623214.1"/>
    </source>
</evidence>
<evidence type="ECO:0008006" key="3">
    <source>
        <dbReference type="Google" id="ProtNLM"/>
    </source>
</evidence>
<sequence>MLLMMSNNCGRCLEGGAEEFLLKPVSLSDLKKLRPYILKSTSTTATASRHSREETNTIGAGSSCNLVVNCNTNYDYKEGIMSDDKGQGKVKADNESFDARPNLAGLTAA</sequence>
<protein>
    <recommendedName>
        <fullName evidence="3">Response regulatory domain-containing protein</fullName>
    </recommendedName>
</protein>
<dbReference type="EMBL" id="GISG01042182">
    <property type="protein sequence ID" value="MBA4623214.1"/>
    <property type="molecule type" value="Transcribed_RNA"/>
</dbReference>
<organism evidence="2">
    <name type="scientific">Opuntia streptacantha</name>
    <name type="common">Prickly pear cactus</name>
    <name type="synonym">Opuntia cardona</name>
    <dbReference type="NCBI Taxonomy" id="393608"/>
    <lineage>
        <taxon>Eukaryota</taxon>
        <taxon>Viridiplantae</taxon>
        <taxon>Streptophyta</taxon>
        <taxon>Embryophyta</taxon>
        <taxon>Tracheophyta</taxon>
        <taxon>Spermatophyta</taxon>
        <taxon>Magnoliopsida</taxon>
        <taxon>eudicotyledons</taxon>
        <taxon>Gunneridae</taxon>
        <taxon>Pentapetalae</taxon>
        <taxon>Caryophyllales</taxon>
        <taxon>Cactineae</taxon>
        <taxon>Cactaceae</taxon>
        <taxon>Opuntioideae</taxon>
        <taxon>Opuntia</taxon>
    </lineage>
</organism>
<proteinExistence type="predicted"/>
<feature type="region of interest" description="Disordered" evidence="1">
    <location>
        <begin position="82"/>
        <end position="109"/>
    </location>
</feature>
<evidence type="ECO:0000256" key="1">
    <source>
        <dbReference type="SAM" id="MobiDB-lite"/>
    </source>
</evidence>
<dbReference type="AlphaFoldDB" id="A0A7C8YP91"/>
<reference evidence="2" key="1">
    <citation type="journal article" date="2013" name="J. Plant Res.">
        <title>Effect of fungi and light on seed germination of three Opuntia species from semiarid lands of central Mexico.</title>
        <authorList>
            <person name="Delgado-Sanchez P."/>
            <person name="Jimenez-Bremont J.F."/>
            <person name="Guerrero-Gonzalez Mde L."/>
            <person name="Flores J."/>
        </authorList>
    </citation>
    <scope>NUCLEOTIDE SEQUENCE</scope>
    <source>
        <tissue evidence="2">Cladode</tissue>
    </source>
</reference>